<dbReference type="GO" id="GO:0032259">
    <property type="term" value="P:methylation"/>
    <property type="evidence" value="ECO:0007669"/>
    <property type="project" value="UniProtKB-KW"/>
</dbReference>
<dbReference type="GO" id="GO:0009236">
    <property type="term" value="P:cobalamin biosynthetic process"/>
    <property type="evidence" value="ECO:0007669"/>
    <property type="project" value="UniProtKB-KW"/>
</dbReference>
<evidence type="ECO:0000256" key="1">
    <source>
        <dbReference type="ARBA" id="ARBA00005879"/>
    </source>
</evidence>
<evidence type="ECO:0000313" key="16">
    <source>
        <dbReference type="Proteomes" id="UP000006683"/>
    </source>
</evidence>
<accession>E1SQH2</accession>
<dbReference type="NCBIfam" id="NF004790">
    <property type="entry name" value="PRK06136.1"/>
    <property type="match status" value="1"/>
</dbReference>
<keyword evidence="9" id="KW-0627">Porphyrin biosynthesis</keyword>
<evidence type="ECO:0000256" key="12">
    <source>
        <dbReference type="ARBA" id="ARBA00060548"/>
    </source>
</evidence>
<dbReference type="GO" id="GO:0016491">
    <property type="term" value="F:oxidoreductase activity"/>
    <property type="evidence" value="ECO:0007669"/>
    <property type="project" value="UniProtKB-KW"/>
</dbReference>
<comment type="pathway">
    <text evidence="11">Porphyrin-containing compound metabolism; siroheme biosynthesis; precorrin-2 from uroporphyrinogen III: step 1/1.</text>
</comment>
<dbReference type="PANTHER" id="PTHR45790">
    <property type="entry name" value="SIROHEME SYNTHASE-RELATED"/>
    <property type="match status" value="1"/>
</dbReference>
<dbReference type="InterPro" id="IPR014776">
    <property type="entry name" value="4pyrrole_Mease_sub2"/>
</dbReference>
<evidence type="ECO:0000256" key="11">
    <source>
        <dbReference type="ARBA" id="ARBA00025705"/>
    </source>
</evidence>
<dbReference type="CDD" id="cd11642">
    <property type="entry name" value="SUMT"/>
    <property type="match status" value="1"/>
</dbReference>
<evidence type="ECO:0000256" key="9">
    <source>
        <dbReference type="ARBA" id="ARBA00023244"/>
    </source>
</evidence>
<dbReference type="NCBIfam" id="TIGR01469">
    <property type="entry name" value="cobA_cysG_Cterm"/>
    <property type="match status" value="1"/>
</dbReference>
<keyword evidence="16" id="KW-1185">Reference proteome</keyword>
<dbReference type="HOGENOM" id="CLU_011276_7_0_6"/>
<dbReference type="RefSeq" id="WP_013344090.1">
    <property type="nucleotide sequence ID" value="NC_014541.1"/>
</dbReference>
<evidence type="ECO:0000256" key="8">
    <source>
        <dbReference type="ARBA" id="ARBA00023239"/>
    </source>
</evidence>
<dbReference type="GO" id="GO:0019354">
    <property type="term" value="P:siroheme biosynthetic process"/>
    <property type="evidence" value="ECO:0007669"/>
    <property type="project" value="UniProtKB-UniPathway"/>
</dbReference>
<dbReference type="InterPro" id="IPR003043">
    <property type="entry name" value="Uropor_MeTrfase_CS"/>
</dbReference>
<dbReference type="UniPathway" id="UPA00262">
    <property type="reaction ID" value="UER00211"/>
</dbReference>
<dbReference type="STRING" id="550540.Fbal_0570"/>
<dbReference type="EMBL" id="CP002209">
    <property type="protein sequence ID" value="ADN74784.1"/>
    <property type="molecule type" value="Genomic_DNA"/>
</dbReference>
<dbReference type="InterPro" id="IPR006366">
    <property type="entry name" value="CobA/CysG_C"/>
</dbReference>
<name>E1SQH2_FERBD</name>
<keyword evidence="10" id="KW-0511">Multifunctional enzyme</keyword>
<dbReference type="InterPro" id="IPR014777">
    <property type="entry name" value="4pyrrole_Mease_sub1"/>
</dbReference>
<dbReference type="Proteomes" id="UP000006683">
    <property type="component" value="Chromosome"/>
</dbReference>
<keyword evidence="8" id="KW-0456">Lyase</keyword>
<dbReference type="PANTHER" id="PTHR45790:SF3">
    <property type="entry name" value="S-ADENOSYL-L-METHIONINE-DEPENDENT UROPORPHYRINOGEN III METHYLTRANSFERASE, CHLOROPLASTIC"/>
    <property type="match status" value="1"/>
</dbReference>
<dbReference type="OrthoDB" id="9815856at2"/>
<sequence length="279" mass="28988">MSLYSLSQRRSDTSPGQVVLVGAGPGDPGLLTLHAYQALKEAEVVLYDALVSQPILDLIPPNVECIAVGKRCGAHSLPQAEIERVMLAKAAAGYRVVRLKGGDPLMFGRGGEEMLALKLAGIPFRVVPGVTAASACAAYGAMPLTHRGVAQGVTFVTGHGKDGQPISDWSPYVIPGHTLVIYMGLKRAATIQQGLMAAGMAAQMPVAIVGQASQSGQQRVNGTLGELTILASQPHLPSPAAILVGETTALADSLDWFVAEAQPAINSKSLDNIFDSAAM</sequence>
<keyword evidence="3" id="KW-0169">Cobalamin biosynthesis</keyword>
<dbReference type="InterPro" id="IPR000878">
    <property type="entry name" value="4pyrrol_Mease"/>
</dbReference>
<comment type="pathway">
    <text evidence="12">Cofactor biosynthesis; adenosylcobalamin biosynthesis; precorrin-2 from uroporphyrinogen III: step 1/1.</text>
</comment>
<evidence type="ECO:0000256" key="6">
    <source>
        <dbReference type="ARBA" id="ARBA00022691"/>
    </source>
</evidence>
<gene>
    <name evidence="15" type="ordered locus">Fbal_0570</name>
</gene>
<dbReference type="GO" id="GO:0016829">
    <property type="term" value="F:lyase activity"/>
    <property type="evidence" value="ECO:0007669"/>
    <property type="project" value="UniProtKB-KW"/>
</dbReference>
<organism evidence="15 16">
    <name type="scientific">Ferrimonas balearica (strain DSM 9799 / CCM 4581 / KCTC 23876 / PAT)</name>
    <dbReference type="NCBI Taxonomy" id="550540"/>
    <lineage>
        <taxon>Bacteria</taxon>
        <taxon>Pseudomonadati</taxon>
        <taxon>Pseudomonadota</taxon>
        <taxon>Gammaproteobacteria</taxon>
        <taxon>Alteromonadales</taxon>
        <taxon>Ferrimonadaceae</taxon>
        <taxon>Ferrimonas</taxon>
    </lineage>
</organism>
<dbReference type="eggNOG" id="COG0007">
    <property type="taxonomic scope" value="Bacteria"/>
</dbReference>
<reference evidence="15 16" key="1">
    <citation type="journal article" date="2010" name="Stand. Genomic Sci.">
        <title>Complete genome sequence of Ferrimonas balearica type strain (PAT).</title>
        <authorList>
            <person name="Nolan M."/>
            <person name="Sikorski J."/>
            <person name="Davenport K."/>
            <person name="Lucas S."/>
            <person name="Glavina Del Rio T."/>
            <person name="Tice H."/>
            <person name="Cheng J."/>
            <person name="Goodwin L."/>
            <person name="Pitluck S."/>
            <person name="Liolios K."/>
            <person name="Ivanova N."/>
            <person name="Mavromatis K."/>
            <person name="Ovchinnikova G."/>
            <person name="Pati A."/>
            <person name="Chen A."/>
            <person name="Palaniappan K."/>
            <person name="Land M."/>
            <person name="Hauser L."/>
            <person name="Chang Y."/>
            <person name="Jeffries C."/>
            <person name="Tapia R."/>
            <person name="Brettin T."/>
            <person name="Detter J."/>
            <person name="Han C."/>
            <person name="Yasawong M."/>
            <person name="Rohde M."/>
            <person name="Tindall B."/>
            <person name="Goker M."/>
            <person name="Woyke T."/>
            <person name="Bristow J."/>
            <person name="Eisen J."/>
            <person name="Markowitz V."/>
            <person name="Hugenholtz P."/>
            <person name="Kyrpides N."/>
            <person name="Klenk H."/>
            <person name="Lapidus A."/>
        </authorList>
    </citation>
    <scope>NUCLEOTIDE SEQUENCE [LARGE SCALE GENOMIC DNA]</scope>
    <source>
        <strain evidence="16">DSM 9799 / CCM 4581 / KCTC 23876 / PAT</strain>
    </source>
</reference>
<dbReference type="InterPro" id="IPR050161">
    <property type="entry name" value="Siro_Cobalamin_biosynth"/>
</dbReference>
<evidence type="ECO:0000259" key="14">
    <source>
        <dbReference type="Pfam" id="PF00590"/>
    </source>
</evidence>
<dbReference type="SUPFAM" id="SSF53790">
    <property type="entry name" value="Tetrapyrrole methylase"/>
    <property type="match status" value="1"/>
</dbReference>
<dbReference type="FunFam" id="3.40.1010.10:FF:000001">
    <property type="entry name" value="Siroheme synthase"/>
    <property type="match status" value="1"/>
</dbReference>
<dbReference type="Gene3D" id="3.40.1010.10">
    <property type="entry name" value="Cobalt-precorrin-4 Transmethylase, Domain 1"/>
    <property type="match status" value="1"/>
</dbReference>
<evidence type="ECO:0000256" key="4">
    <source>
        <dbReference type="ARBA" id="ARBA00022603"/>
    </source>
</evidence>
<dbReference type="EC" id="2.1.1.107" evidence="2"/>
<keyword evidence="7" id="KW-0560">Oxidoreductase</keyword>
<evidence type="ECO:0000256" key="7">
    <source>
        <dbReference type="ARBA" id="ARBA00023002"/>
    </source>
</evidence>
<dbReference type="PROSITE" id="PS00839">
    <property type="entry name" value="SUMT_1"/>
    <property type="match status" value="1"/>
</dbReference>
<dbReference type="GeneID" id="67180816"/>
<dbReference type="PROSITE" id="PS00840">
    <property type="entry name" value="SUMT_2"/>
    <property type="match status" value="1"/>
</dbReference>
<dbReference type="InterPro" id="IPR035996">
    <property type="entry name" value="4pyrrol_Methylase_sf"/>
</dbReference>
<evidence type="ECO:0000313" key="15">
    <source>
        <dbReference type="EMBL" id="ADN74784.1"/>
    </source>
</evidence>
<evidence type="ECO:0000256" key="13">
    <source>
        <dbReference type="RuleBase" id="RU003960"/>
    </source>
</evidence>
<keyword evidence="5 13" id="KW-0808">Transferase</keyword>
<keyword evidence="4 13" id="KW-0489">Methyltransferase</keyword>
<evidence type="ECO:0000256" key="5">
    <source>
        <dbReference type="ARBA" id="ARBA00022679"/>
    </source>
</evidence>
<keyword evidence="6" id="KW-0949">S-adenosyl-L-methionine</keyword>
<dbReference type="Gene3D" id="3.30.950.10">
    <property type="entry name" value="Methyltransferase, Cobalt-precorrin-4 Transmethylase, Domain 2"/>
    <property type="match status" value="1"/>
</dbReference>
<proteinExistence type="inferred from homology"/>
<dbReference type="GO" id="GO:0004851">
    <property type="term" value="F:uroporphyrin-III C-methyltransferase activity"/>
    <property type="evidence" value="ECO:0007669"/>
    <property type="project" value="UniProtKB-EC"/>
</dbReference>
<evidence type="ECO:0000256" key="2">
    <source>
        <dbReference type="ARBA" id="ARBA00012162"/>
    </source>
</evidence>
<dbReference type="KEGG" id="fbl:Fbal_0570"/>
<dbReference type="Pfam" id="PF00590">
    <property type="entry name" value="TP_methylase"/>
    <property type="match status" value="1"/>
</dbReference>
<evidence type="ECO:0000256" key="10">
    <source>
        <dbReference type="ARBA" id="ARBA00023268"/>
    </source>
</evidence>
<dbReference type="FunFam" id="3.30.950.10:FF:000001">
    <property type="entry name" value="Siroheme synthase"/>
    <property type="match status" value="1"/>
</dbReference>
<dbReference type="AlphaFoldDB" id="E1SQH2"/>
<feature type="domain" description="Tetrapyrrole methylase" evidence="14">
    <location>
        <begin position="18"/>
        <end position="227"/>
    </location>
</feature>
<evidence type="ECO:0000256" key="3">
    <source>
        <dbReference type="ARBA" id="ARBA00022573"/>
    </source>
</evidence>
<comment type="similarity">
    <text evidence="1 13">Belongs to the precorrin methyltransferase family.</text>
</comment>
<protein>
    <recommendedName>
        <fullName evidence="2">uroporphyrinogen-III C-methyltransferase</fullName>
        <ecNumber evidence="2">2.1.1.107</ecNumber>
    </recommendedName>
</protein>